<evidence type="ECO:0000256" key="5">
    <source>
        <dbReference type="ARBA" id="ARBA00023054"/>
    </source>
</evidence>
<evidence type="ECO:0000256" key="6">
    <source>
        <dbReference type="ARBA" id="ARBA00023200"/>
    </source>
</evidence>
<evidence type="ECO:0000256" key="4">
    <source>
        <dbReference type="ARBA" id="ARBA00022921"/>
    </source>
</evidence>
<dbReference type="GO" id="GO:0030430">
    <property type="term" value="C:host cell cytoplasm"/>
    <property type="evidence" value="ECO:0007669"/>
    <property type="project" value="UniProtKB-SubCell"/>
</dbReference>
<keyword evidence="3" id="KW-0597">Phosphoprotein</keyword>
<evidence type="ECO:0000256" key="1">
    <source>
        <dbReference type="ARBA" id="ARBA00002871"/>
    </source>
</evidence>
<evidence type="ECO:0000256" key="3">
    <source>
        <dbReference type="ARBA" id="ARBA00022553"/>
    </source>
</evidence>
<organism evidence="7 8">
    <name type="scientific">Flamingopox virus FGPVKD09</name>
    <dbReference type="NCBI Taxonomy" id="2059380"/>
    <lineage>
        <taxon>Viruses</taxon>
        <taxon>Varidnaviria</taxon>
        <taxon>Bamfordvirae</taxon>
        <taxon>Nucleocytoviricota</taxon>
        <taxon>Pokkesviricetes</taxon>
        <taxon>Chitovirales</taxon>
        <taxon>Poxviridae</taxon>
        <taxon>Chordopoxvirinae</taxon>
        <taxon>Avipoxvirus</taxon>
    </lineage>
</organism>
<dbReference type="Pfam" id="PF05061">
    <property type="entry name" value="Pox_A11"/>
    <property type="match status" value="2"/>
</dbReference>
<accession>A0A2H4X2J8</accession>
<evidence type="ECO:0000313" key="7">
    <source>
        <dbReference type="EMBL" id="AUD40282.1"/>
    </source>
</evidence>
<dbReference type="EMBL" id="MF678796">
    <property type="protein sequence ID" value="AUD40282.1"/>
    <property type="molecule type" value="Genomic_DNA"/>
</dbReference>
<keyword evidence="8" id="KW-1185">Reference proteome</keyword>
<keyword evidence="4" id="KW-0426">Late protein</keyword>
<name>A0A2H4X2J8_9POXV</name>
<reference evidence="7 8" key="1">
    <citation type="journal article" date="2017" name="BMC Genomics">
        <title>Comparative analysis of avian poxvirus genomes, including a novel poxvirus from lesser flamingos (Phoenicopterus minor), highlights the lack of conservation of the central region.</title>
        <authorList>
            <person name="Carulei O."/>
            <person name="Douglass N."/>
            <person name="Williamson A.L."/>
        </authorList>
    </citation>
    <scope>NUCLEOTIDE SEQUENCE [LARGE SCALE GENOMIC DNA]</scope>
    <source>
        <strain evidence="7">FGPVKD09</strain>
    </source>
</reference>
<protein>
    <submittedName>
        <fullName evidence="7">Uncharacterized protein</fullName>
    </submittedName>
</protein>
<evidence type="ECO:0000256" key="2">
    <source>
        <dbReference type="ARBA" id="ARBA00004192"/>
    </source>
</evidence>
<dbReference type="InterPro" id="IPR007755">
    <property type="entry name" value="Poxvirus_A11"/>
</dbReference>
<sequence length="273" mass="31179">MTGLMVTDITNIAKEYNLTAFSEDVYPCNKNYELTNGQLSALKTINVVLTTRADNYEKDVTYDDDDDNRCIVSEIGSHHSFNDEKDNYIQSNNIQQTPSLSAVFDDNKRVHLLEQEIAELRKKKTKSKNLLDFTNTLFNKNPIRIGILNKRAIILNYASMNNSPLTMEDLEACEDEEIENMYISIKQYHEVHKKKLIVTNVISILISIIEQLLVKIGFDEIKGLSKEVTSNIIDLEIGEDCEQLATKMGVANNPVINISLFILKIFIRRINIL</sequence>
<keyword evidence="5" id="KW-0175">Coiled coil</keyword>
<evidence type="ECO:0000313" key="8">
    <source>
        <dbReference type="Proteomes" id="UP000235762"/>
    </source>
</evidence>
<dbReference type="Proteomes" id="UP000235762">
    <property type="component" value="Segment"/>
</dbReference>
<proteinExistence type="predicted"/>
<comment type="subcellular location">
    <subcellularLocation>
        <location evidence="2">Host cytoplasm</location>
    </subcellularLocation>
</comment>
<comment type="function">
    <text evidence="1">Required for viral crescent formation early during virus morphogenesis.</text>
</comment>
<gene>
    <name evidence="7" type="ORF">fgpv_188</name>
</gene>
<keyword evidence="6" id="KW-1035">Host cytoplasm</keyword>